<gene>
    <name evidence="1" type="ORF">JJB74_04860</name>
</gene>
<evidence type="ECO:0000313" key="2">
    <source>
        <dbReference type="Proteomes" id="UP000622890"/>
    </source>
</evidence>
<dbReference type="EMBL" id="JAEPBG010000001">
    <property type="protein sequence ID" value="MBK4733935.1"/>
    <property type="molecule type" value="Genomic_DNA"/>
</dbReference>
<dbReference type="Proteomes" id="UP000622890">
    <property type="component" value="Unassembled WGS sequence"/>
</dbReference>
<name>A0A934SNY7_9BURK</name>
<keyword evidence="2" id="KW-1185">Reference proteome</keyword>
<reference evidence="1" key="1">
    <citation type="submission" date="2021-01" db="EMBL/GenBank/DDBJ databases">
        <title>Genome sequence of strain Noviherbaspirillum sp. DKR-6.</title>
        <authorList>
            <person name="Chaudhary D.K."/>
        </authorList>
    </citation>
    <scope>NUCLEOTIDE SEQUENCE</scope>
    <source>
        <strain evidence="1">DKR-6</strain>
    </source>
</reference>
<protein>
    <submittedName>
        <fullName evidence="1">Uncharacterized protein</fullName>
    </submittedName>
</protein>
<organism evidence="1 2">
    <name type="scientific">Noviherbaspirillum pedocola</name>
    <dbReference type="NCBI Taxonomy" id="2801341"/>
    <lineage>
        <taxon>Bacteria</taxon>
        <taxon>Pseudomonadati</taxon>
        <taxon>Pseudomonadota</taxon>
        <taxon>Betaproteobacteria</taxon>
        <taxon>Burkholderiales</taxon>
        <taxon>Oxalobacteraceae</taxon>
        <taxon>Noviherbaspirillum</taxon>
    </lineage>
</organism>
<proteinExistence type="predicted"/>
<comment type="caution">
    <text evidence="1">The sequence shown here is derived from an EMBL/GenBank/DDBJ whole genome shotgun (WGS) entry which is preliminary data.</text>
</comment>
<accession>A0A934SNY7</accession>
<sequence>MSVNSPAHSTSSTPQTSTFSISTCPDDILVNISLRVVTPETFHPPGFWLTDKTTADKFFGSTNLIAKAMPDQLAYRNLRSIDVEDRPKVAAKFLLSLKPTLRPVYVPRVLVTIPENEESGVPLNGMATRGAVAACLLAPGHAADGDSDKAAKEMLNVMEWNAYIDIPGMPSYAIKTFKGDQELIDTALAGLWNVVLSVGRSNPWNGLFAYATCETMLKNTQTSNVTLLVRIVTDPSLATQTKQFDALGALESSDREEQFNWLIGGLSLLEERSGEEVLQYLSCLAPLLPQNGNRESAAADWLSASIALAVRKGVDVKQIQDAIPADRFSDRFVKGAIRHAFTDHAASAAQKPHDAGGKPVQQ</sequence>
<evidence type="ECO:0000313" key="1">
    <source>
        <dbReference type="EMBL" id="MBK4733935.1"/>
    </source>
</evidence>
<dbReference type="AlphaFoldDB" id="A0A934SNY7"/>
<dbReference type="RefSeq" id="WP_200590643.1">
    <property type="nucleotide sequence ID" value="NZ_JAEPBG010000001.1"/>
</dbReference>